<evidence type="ECO:0000313" key="11">
    <source>
        <dbReference type="Proteomes" id="UP000509684"/>
    </source>
</evidence>
<dbReference type="GO" id="GO:0005737">
    <property type="term" value="C:cytoplasm"/>
    <property type="evidence" value="ECO:0007669"/>
    <property type="project" value="UniProtKB-SubCell"/>
</dbReference>
<dbReference type="NCBIfam" id="NF001055">
    <property type="entry name" value="PRK00117.2-5"/>
    <property type="match status" value="1"/>
</dbReference>
<proteinExistence type="inferred from homology"/>
<reference evidence="9 11" key="2">
    <citation type="journal article" date="2019" name="Microbiome">
        <title>Annotated bacterial chromosomes from frame-shift-corrected long-read metagenomic data.</title>
        <authorList>
            <person name="Arumugam K."/>
            <person name="Bagci C."/>
            <person name="Bessarab I."/>
            <person name="Beier S."/>
            <person name="Buchfink B."/>
            <person name="Gorska A."/>
            <person name="Qiu G."/>
            <person name="Huson D.H."/>
            <person name="Williams R.B.H."/>
        </authorList>
    </citation>
    <scope>NUCLEOTIDE SEQUENCE [LARGE SCALE GENOMIC DNA]</scope>
    <source>
        <strain evidence="9">SSA1</strain>
    </source>
</reference>
<dbReference type="PANTHER" id="PTHR33602:SF1">
    <property type="entry name" value="REGULATORY PROTEIN RECX FAMILY PROTEIN"/>
    <property type="match status" value="1"/>
</dbReference>
<accession>A0A080M2A7</accession>
<dbReference type="STRING" id="1453999.AW06_003808"/>
<dbReference type="Pfam" id="PF02631">
    <property type="entry name" value="RecX_HTH2"/>
    <property type="match status" value="1"/>
</dbReference>
<organism evidence="8 10">
    <name type="scientific">Candidatus Accumulibacter cognatus</name>
    <dbReference type="NCBI Taxonomy" id="2954383"/>
    <lineage>
        <taxon>Bacteria</taxon>
        <taxon>Pseudomonadati</taxon>
        <taxon>Pseudomonadota</taxon>
        <taxon>Betaproteobacteria</taxon>
        <taxon>Candidatus Accumulibacter</taxon>
    </lineage>
</organism>
<evidence type="ECO:0000256" key="3">
    <source>
        <dbReference type="ARBA" id="ARBA00018111"/>
    </source>
</evidence>
<dbReference type="EMBL" id="JDST02000101">
    <property type="protein sequence ID" value="KFB75196.1"/>
    <property type="molecule type" value="Genomic_DNA"/>
</dbReference>
<keyword evidence="10" id="KW-1185">Reference proteome</keyword>
<accession>A0A7D5SIG0</accession>
<evidence type="ECO:0000313" key="9">
    <source>
        <dbReference type="EMBL" id="QLH49265.1"/>
    </source>
</evidence>
<reference evidence="8 10" key="1">
    <citation type="submission" date="2014-02" db="EMBL/GenBank/DDBJ databases">
        <title>Expanding our view of genomic diversity in Candidatus Accumulibacter clades.</title>
        <authorList>
            <person name="Skennerton C.T."/>
            <person name="Barr J.J."/>
            <person name="Slater F.R."/>
            <person name="Bond P.L."/>
            <person name="Tyson G.W."/>
        </authorList>
    </citation>
    <scope>NUCLEOTIDE SEQUENCE [LARGE SCALE GENOMIC DNA]</scope>
    <source>
        <strain evidence="10">SK-02</strain>
    </source>
</reference>
<sequence>MQDALRERALRLLARREYTRQELSHKISPFAESSEQLEALLDDLTSRYLLSDQRYAEARRNSRAPRLGDARLAYELRSKGVAAELVSATLAAGEDELTRARRVWQRRFGSLADVGDVAEQARKIRFLAGRGFSGETIRRLLSSSATLEDD</sequence>
<dbReference type="InterPro" id="IPR053924">
    <property type="entry name" value="RecX_HTH_2nd"/>
</dbReference>
<dbReference type="Pfam" id="PF21981">
    <property type="entry name" value="RecX_HTH3"/>
    <property type="match status" value="1"/>
</dbReference>
<comment type="similarity">
    <text evidence="2 5">Belongs to the RecX family.</text>
</comment>
<dbReference type="HAMAP" id="MF_01114">
    <property type="entry name" value="RecX"/>
    <property type="match status" value="1"/>
</dbReference>
<evidence type="ECO:0000259" key="7">
    <source>
        <dbReference type="Pfam" id="PF21981"/>
    </source>
</evidence>
<evidence type="ECO:0000259" key="6">
    <source>
        <dbReference type="Pfam" id="PF02631"/>
    </source>
</evidence>
<evidence type="ECO:0000313" key="8">
    <source>
        <dbReference type="EMBL" id="KFB75196.1"/>
    </source>
</evidence>
<evidence type="ECO:0000313" key="10">
    <source>
        <dbReference type="Proteomes" id="UP000021315"/>
    </source>
</evidence>
<evidence type="ECO:0000256" key="4">
    <source>
        <dbReference type="ARBA" id="ARBA00022490"/>
    </source>
</evidence>
<comment type="subcellular location">
    <subcellularLocation>
        <location evidence="1 5">Cytoplasm</location>
    </subcellularLocation>
</comment>
<evidence type="ECO:0000256" key="2">
    <source>
        <dbReference type="ARBA" id="ARBA00009695"/>
    </source>
</evidence>
<protein>
    <recommendedName>
        <fullName evidence="3 5">Regulatory protein RecX</fullName>
    </recommendedName>
</protein>
<comment type="function">
    <text evidence="5">Modulates RecA activity.</text>
</comment>
<feature type="domain" description="RecX third three-helical" evidence="7">
    <location>
        <begin position="94"/>
        <end position="141"/>
    </location>
</feature>
<dbReference type="Proteomes" id="UP000509684">
    <property type="component" value="Chromosome"/>
</dbReference>
<gene>
    <name evidence="5 8" type="primary">recX</name>
    <name evidence="8" type="ORF">AW06_003808</name>
    <name evidence="9" type="ORF">HWD57_05310</name>
</gene>
<dbReference type="AlphaFoldDB" id="A0A080M2A7"/>
<dbReference type="InterPro" id="IPR053925">
    <property type="entry name" value="RecX_HTH_3rd"/>
</dbReference>
<evidence type="ECO:0000256" key="5">
    <source>
        <dbReference type="HAMAP-Rule" id="MF_01114"/>
    </source>
</evidence>
<dbReference type="InterPro" id="IPR003783">
    <property type="entry name" value="Regulatory_RecX"/>
</dbReference>
<dbReference type="RefSeq" id="WP_034952560.1">
    <property type="nucleotide sequence ID" value="NZ_JDST02000101.1"/>
</dbReference>
<dbReference type="KEGG" id="acog:HWD57_05310"/>
<dbReference type="Proteomes" id="UP000021315">
    <property type="component" value="Unassembled WGS sequence"/>
</dbReference>
<dbReference type="Gene3D" id="1.10.10.10">
    <property type="entry name" value="Winged helix-like DNA-binding domain superfamily/Winged helix DNA-binding domain"/>
    <property type="match status" value="3"/>
</dbReference>
<reference evidence="9" key="3">
    <citation type="submission" date="2020-06" db="EMBL/GenBank/DDBJ databases">
        <authorList>
            <person name="Arumugam K."/>
            <person name="Besarab I."/>
            <person name="Haryono M."/>
            <person name="Bagci C."/>
            <person name="Beier S."/>
            <person name="Buchfink B."/>
            <person name="Gorska A."/>
            <person name="Qiu G."/>
            <person name="Huson D.H."/>
            <person name="Williams R.B."/>
        </authorList>
    </citation>
    <scope>NUCLEOTIDE SEQUENCE</scope>
    <source>
        <strain evidence="9">SSA1</strain>
    </source>
</reference>
<name>A0A080M2A7_9PROT</name>
<dbReference type="InterPro" id="IPR036388">
    <property type="entry name" value="WH-like_DNA-bd_sf"/>
</dbReference>
<evidence type="ECO:0000256" key="1">
    <source>
        <dbReference type="ARBA" id="ARBA00004496"/>
    </source>
</evidence>
<dbReference type="PANTHER" id="PTHR33602">
    <property type="entry name" value="REGULATORY PROTEIN RECX FAMILY PROTEIN"/>
    <property type="match status" value="1"/>
</dbReference>
<feature type="domain" description="RecX second three-helical" evidence="6">
    <location>
        <begin position="51"/>
        <end position="90"/>
    </location>
</feature>
<dbReference type="EMBL" id="CP058708">
    <property type="protein sequence ID" value="QLH49265.1"/>
    <property type="molecule type" value="Genomic_DNA"/>
</dbReference>
<keyword evidence="4 5" id="KW-0963">Cytoplasm</keyword>
<dbReference type="GO" id="GO:0006282">
    <property type="term" value="P:regulation of DNA repair"/>
    <property type="evidence" value="ECO:0007669"/>
    <property type="project" value="UniProtKB-UniRule"/>
</dbReference>